<name>A0A1M6LCC5_9BRAD</name>
<gene>
    <name evidence="1" type="ORF">SAMN05444159_1236</name>
</gene>
<dbReference type="EMBL" id="LT670844">
    <property type="protein sequence ID" value="SHJ68847.1"/>
    <property type="molecule type" value="Genomic_DNA"/>
</dbReference>
<organism evidence="1 2">
    <name type="scientific">Bradyrhizobium lablabi</name>
    <dbReference type="NCBI Taxonomy" id="722472"/>
    <lineage>
        <taxon>Bacteria</taxon>
        <taxon>Pseudomonadati</taxon>
        <taxon>Pseudomonadota</taxon>
        <taxon>Alphaproteobacteria</taxon>
        <taxon>Hyphomicrobiales</taxon>
        <taxon>Nitrobacteraceae</taxon>
        <taxon>Bradyrhizobium</taxon>
    </lineage>
</organism>
<proteinExistence type="predicted"/>
<accession>A0A1M6LCC5</accession>
<evidence type="ECO:0000313" key="2">
    <source>
        <dbReference type="Proteomes" id="UP000189935"/>
    </source>
</evidence>
<dbReference type="Proteomes" id="UP000189935">
    <property type="component" value="Chromosome I"/>
</dbReference>
<sequence>MADNPSWWLLEKKDLRRARKKAILATAEFKRVASTIPPPLTEDYSAMREHWVFVVRCMRQSAAMPQS</sequence>
<evidence type="ECO:0000313" key="1">
    <source>
        <dbReference type="EMBL" id="SHJ68847.1"/>
    </source>
</evidence>
<protein>
    <submittedName>
        <fullName evidence="1">Uncharacterized protein</fullName>
    </submittedName>
</protein>
<dbReference type="AlphaFoldDB" id="A0A1M6LCC5"/>
<reference evidence="1 2" key="1">
    <citation type="submission" date="2016-11" db="EMBL/GenBank/DDBJ databases">
        <authorList>
            <person name="Jaros S."/>
            <person name="Januszkiewicz K."/>
            <person name="Wedrychowicz H."/>
        </authorList>
    </citation>
    <scope>NUCLEOTIDE SEQUENCE [LARGE SCALE GENOMIC DNA]</scope>
    <source>
        <strain evidence="1 2">GAS499</strain>
    </source>
</reference>